<gene>
    <name evidence="3" type="ORF">F6U93_13240</name>
</gene>
<keyword evidence="4" id="KW-1185">Reference proteome</keyword>
<evidence type="ECO:0000256" key="1">
    <source>
        <dbReference type="SAM" id="Phobius"/>
    </source>
</evidence>
<evidence type="ECO:0000313" key="3">
    <source>
        <dbReference type="EMBL" id="KAB1066814.1"/>
    </source>
</evidence>
<dbReference type="InterPro" id="IPR024478">
    <property type="entry name" value="HlyB_4HB_MCP"/>
</dbReference>
<accession>A0A6N6M8T7</accession>
<feature type="transmembrane region" description="Helical" evidence="1">
    <location>
        <begin position="171"/>
        <end position="193"/>
    </location>
</feature>
<evidence type="ECO:0000259" key="2">
    <source>
        <dbReference type="Pfam" id="PF12729"/>
    </source>
</evidence>
<name>A0A6N6M8T7_9FLAO</name>
<protein>
    <submittedName>
        <fullName evidence="3">Chemotaxis protein</fullName>
    </submittedName>
</protein>
<dbReference type="Pfam" id="PF12729">
    <property type="entry name" value="4HB_MCP_1"/>
    <property type="match status" value="1"/>
</dbReference>
<proteinExistence type="predicted"/>
<reference evidence="3 4" key="1">
    <citation type="submission" date="2019-09" db="EMBL/GenBank/DDBJ databases">
        <authorList>
            <person name="Cao W.R."/>
        </authorList>
    </citation>
    <scope>NUCLEOTIDE SEQUENCE [LARGE SCALE GENOMIC DNA]</scope>
    <source>
        <strain evidence="3 4">B1N29</strain>
    </source>
</reference>
<dbReference type="RefSeq" id="WP_150940623.1">
    <property type="nucleotide sequence ID" value="NZ_WAAT01000051.1"/>
</dbReference>
<dbReference type="EMBL" id="WAAT01000051">
    <property type="protein sequence ID" value="KAB1066814.1"/>
    <property type="molecule type" value="Genomic_DNA"/>
</dbReference>
<feature type="transmembrane region" description="Helical" evidence="1">
    <location>
        <begin position="6"/>
        <end position="26"/>
    </location>
</feature>
<keyword evidence="1" id="KW-0472">Membrane</keyword>
<dbReference type="Proteomes" id="UP000441333">
    <property type="component" value="Unassembled WGS sequence"/>
</dbReference>
<evidence type="ECO:0000313" key="4">
    <source>
        <dbReference type="Proteomes" id="UP000441333"/>
    </source>
</evidence>
<comment type="caution">
    <text evidence="3">The sequence shown here is derived from an EMBL/GenBank/DDBJ whole genome shotgun (WGS) entry which is preliminary data.</text>
</comment>
<feature type="domain" description="Chemotaxis methyl-accepting receptor HlyB-like 4HB MCP" evidence="2">
    <location>
        <begin position="8"/>
        <end position="153"/>
    </location>
</feature>
<keyword evidence="1" id="KW-0812">Transmembrane</keyword>
<keyword evidence="1" id="KW-1133">Transmembrane helix</keyword>
<dbReference type="AlphaFoldDB" id="A0A6N6M8T7"/>
<sequence>MTFYDKVKWTLGILMVFVLIMATNLIDKNNFERVRDSVVTIYEDRVIASDLIFEMLKSVQEKELAVAVSDSTFFSAENANVNDHLHTLVSRFEETKLTRDEAEVFQNLKENVQLLVTAENQFLKSNQQNKTALIKHIEALKTNLDDLSEIQLSEGSRQVSISRRALNAVELFTQIEIFILVFLAIVIQVIVMYKPKEKD</sequence>
<organism evidence="3 4">
    <name type="scientific">Pseudotamlana haliotis</name>
    <dbReference type="NCBI Taxonomy" id="2614804"/>
    <lineage>
        <taxon>Bacteria</taxon>
        <taxon>Pseudomonadati</taxon>
        <taxon>Bacteroidota</taxon>
        <taxon>Flavobacteriia</taxon>
        <taxon>Flavobacteriales</taxon>
        <taxon>Flavobacteriaceae</taxon>
        <taxon>Pseudotamlana</taxon>
    </lineage>
</organism>